<dbReference type="OrthoDB" id="201595at2759"/>
<keyword evidence="6" id="KW-0813">Transport</keyword>
<keyword evidence="3" id="KW-1133">Transmembrane helix</keyword>
<keyword evidence="6" id="KW-0406">Ion transport</keyword>
<keyword evidence="2" id="KW-0812">Transmembrane</keyword>
<dbReference type="Pfam" id="PF01062">
    <property type="entry name" value="Bestrophin"/>
    <property type="match status" value="1"/>
</dbReference>
<dbReference type="AlphaFoldDB" id="A0A0B1T572"/>
<dbReference type="Proteomes" id="UP000053660">
    <property type="component" value="Unassembled WGS sequence"/>
</dbReference>
<keyword evidence="6" id="KW-0868">Chloride</keyword>
<keyword evidence="4" id="KW-0472">Membrane</keyword>
<feature type="non-terminal residue" evidence="7">
    <location>
        <position position="142"/>
    </location>
</feature>
<evidence type="ECO:0000313" key="8">
    <source>
        <dbReference type="Proteomes" id="UP000053660"/>
    </source>
</evidence>
<evidence type="ECO:0000313" key="7">
    <source>
        <dbReference type="EMBL" id="KHJ92688.1"/>
    </source>
</evidence>
<organism evidence="7 8">
    <name type="scientific">Oesophagostomum dentatum</name>
    <name type="common">Nodular worm</name>
    <dbReference type="NCBI Taxonomy" id="61180"/>
    <lineage>
        <taxon>Eukaryota</taxon>
        <taxon>Metazoa</taxon>
        <taxon>Ecdysozoa</taxon>
        <taxon>Nematoda</taxon>
        <taxon>Chromadorea</taxon>
        <taxon>Rhabditida</taxon>
        <taxon>Rhabditina</taxon>
        <taxon>Rhabditomorpha</taxon>
        <taxon>Strongyloidea</taxon>
        <taxon>Strongylidae</taxon>
        <taxon>Oesophagostomum</taxon>
    </lineage>
</organism>
<comment type="subcellular location">
    <subcellularLocation>
        <location evidence="6">Cell membrane</location>
        <topology evidence="6">Multi-pass membrane protein</topology>
    </subcellularLocation>
    <subcellularLocation>
        <location evidence="1">Membrane</location>
    </subcellularLocation>
</comment>
<evidence type="ECO:0000256" key="4">
    <source>
        <dbReference type="ARBA" id="ARBA00023136"/>
    </source>
</evidence>
<name>A0A0B1T572_OESDE</name>
<dbReference type="InterPro" id="IPR021134">
    <property type="entry name" value="Bestrophin-like"/>
</dbReference>
<keyword evidence="6" id="KW-1003">Cell membrane</keyword>
<evidence type="ECO:0000256" key="3">
    <source>
        <dbReference type="ARBA" id="ARBA00022989"/>
    </source>
</evidence>
<dbReference type="EMBL" id="KN551201">
    <property type="protein sequence ID" value="KHJ92688.1"/>
    <property type="molecule type" value="Genomic_DNA"/>
</dbReference>
<reference evidence="7 8" key="1">
    <citation type="submission" date="2014-03" db="EMBL/GenBank/DDBJ databases">
        <title>Draft genome of the hookworm Oesophagostomum dentatum.</title>
        <authorList>
            <person name="Mitreva M."/>
        </authorList>
    </citation>
    <scope>NUCLEOTIDE SEQUENCE [LARGE SCALE GENOMIC DNA]</scope>
    <source>
        <strain evidence="7 8">OD-Hann</strain>
    </source>
</reference>
<evidence type="ECO:0000256" key="6">
    <source>
        <dbReference type="RuleBase" id="RU363126"/>
    </source>
</evidence>
<dbReference type="GO" id="GO:0034707">
    <property type="term" value="C:chloride channel complex"/>
    <property type="evidence" value="ECO:0007669"/>
    <property type="project" value="UniProtKB-KW"/>
</dbReference>
<keyword evidence="6" id="KW-0869">Chloride channel</keyword>
<dbReference type="PANTHER" id="PTHR10736">
    <property type="entry name" value="BESTROPHIN"/>
    <property type="match status" value="1"/>
</dbReference>
<dbReference type="GO" id="GO:0005886">
    <property type="term" value="C:plasma membrane"/>
    <property type="evidence" value="ECO:0007669"/>
    <property type="project" value="UniProtKB-SubCell"/>
</dbReference>
<evidence type="ECO:0000256" key="1">
    <source>
        <dbReference type="ARBA" id="ARBA00004370"/>
    </source>
</evidence>
<comment type="function">
    <text evidence="6">Forms chloride channels.</text>
</comment>
<keyword evidence="8" id="KW-1185">Reference proteome</keyword>
<dbReference type="GO" id="GO:0005254">
    <property type="term" value="F:chloride channel activity"/>
    <property type="evidence" value="ECO:0007669"/>
    <property type="project" value="UniProtKB-KW"/>
</dbReference>
<comment type="similarity">
    <text evidence="5 6">Belongs to the anion channel-forming bestrophin (TC 1.A.46) family. Calcium-sensitive chloride channel subfamily.</text>
</comment>
<proteinExistence type="inferred from homology"/>
<accession>A0A0B1T572</accession>
<evidence type="ECO:0000256" key="2">
    <source>
        <dbReference type="ARBA" id="ARBA00022692"/>
    </source>
</evidence>
<protein>
    <recommendedName>
        <fullName evidence="6">Bestrophin homolog</fullName>
    </recommendedName>
</protein>
<dbReference type="PANTHER" id="PTHR10736:SF19">
    <property type="entry name" value="BESTROPHIN HOMOLOG"/>
    <property type="match status" value="1"/>
</dbReference>
<sequence length="142" mass="16256">MFIAGPAKDQPEPAATIAKSHLRPILRLNGEELGHKIVEHVLVFRDVSMRVRRRFPNMESIVIAGFLNENELQDLENINLMYNKYWAPVNWSMAICMQAYKEGCIETIPGVVAIQTEIKKFRTGLAQLCNYDWVPIPIAYPQ</sequence>
<evidence type="ECO:0000256" key="5">
    <source>
        <dbReference type="ARBA" id="ARBA00034769"/>
    </source>
</evidence>
<keyword evidence="6" id="KW-0407">Ion channel</keyword>
<dbReference type="InterPro" id="IPR000615">
    <property type="entry name" value="Bestrophin"/>
</dbReference>
<gene>
    <name evidence="7" type="ORF">OESDEN_07419</name>
</gene>